<comment type="catalytic activity">
    <reaction evidence="3">
        <text>UMP + phosphate = alpha-D-ribose 1,5-bisphosphate + uracil</text>
        <dbReference type="Rhea" id="RHEA:36991"/>
        <dbReference type="ChEBI" id="CHEBI:17568"/>
        <dbReference type="ChEBI" id="CHEBI:43474"/>
        <dbReference type="ChEBI" id="CHEBI:57865"/>
        <dbReference type="ChEBI" id="CHEBI:68688"/>
        <dbReference type="EC" id="2.4.2.57"/>
    </reaction>
</comment>
<dbReference type="PANTHER" id="PTHR10515:SF0">
    <property type="entry name" value="THYMIDINE PHOSPHORYLASE"/>
    <property type="match status" value="1"/>
</dbReference>
<dbReference type="GO" id="GO:0016208">
    <property type="term" value="F:AMP binding"/>
    <property type="evidence" value="ECO:0007669"/>
    <property type="project" value="UniProtKB-UniRule"/>
</dbReference>
<feature type="binding site" evidence="3">
    <location>
        <position position="167"/>
    </location>
    <ligand>
        <name>AMP</name>
        <dbReference type="ChEBI" id="CHEBI:456215"/>
    </ligand>
</feature>
<dbReference type="PIRSF" id="PIRSF000478">
    <property type="entry name" value="TP_PyNP"/>
    <property type="match status" value="1"/>
</dbReference>
<proteinExistence type="inferred from homology"/>
<evidence type="ECO:0000313" key="6">
    <source>
        <dbReference type="Proteomes" id="UP000604391"/>
    </source>
</evidence>
<comment type="similarity">
    <text evidence="3">Belongs to the thymidine/pyrimidine-nucleoside phosphorylase family. Type 2 subfamily.</text>
</comment>
<keyword evidence="6" id="KW-1185">Reference proteome</keyword>
<dbReference type="PANTHER" id="PTHR10515">
    <property type="entry name" value="THYMIDINE PHOSPHORYLASE"/>
    <property type="match status" value="1"/>
</dbReference>
<dbReference type="Pfam" id="PF00591">
    <property type="entry name" value="Glycos_transf_3"/>
    <property type="match status" value="1"/>
</dbReference>
<feature type="binding site" evidence="3">
    <location>
        <position position="263"/>
    </location>
    <ligand>
        <name>AMP</name>
        <dbReference type="ChEBI" id="CHEBI:456215"/>
    </ligand>
</feature>
<dbReference type="Gene3D" id="3.90.1170.30">
    <property type="entry name" value="Pyrimidine nucleoside phosphorylase-like, C-terminal domain"/>
    <property type="match status" value="1"/>
</dbReference>
<dbReference type="GO" id="GO:0046125">
    <property type="term" value="P:pyrimidine deoxyribonucleoside metabolic process"/>
    <property type="evidence" value="ECO:0007669"/>
    <property type="project" value="InterPro"/>
</dbReference>
<dbReference type="GO" id="GO:0004645">
    <property type="term" value="F:1,4-alpha-oligoglucan phosphorylase activity"/>
    <property type="evidence" value="ECO:0007669"/>
    <property type="project" value="InterPro"/>
</dbReference>
<dbReference type="InterPro" id="IPR036320">
    <property type="entry name" value="Glycosyl_Trfase_fam3_N_dom_sf"/>
</dbReference>
<dbReference type="InterPro" id="IPR017713">
    <property type="entry name" value="AMP_phosphorylase"/>
</dbReference>
<feature type="binding site" evidence="3">
    <location>
        <position position="202"/>
    </location>
    <ligand>
        <name>AMP</name>
        <dbReference type="ChEBI" id="CHEBI:456215"/>
    </ligand>
</feature>
<dbReference type="InterPro" id="IPR036566">
    <property type="entry name" value="PYNP-like_C_sf"/>
</dbReference>
<dbReference type="InterPro" id="IPR035902">
    <property type="entry name" value="Nuc_phospho_transferase"/>
</dbReference>
<dbReference type="EMBL" id="DVAD01000007">
    <property type="protein sequence ID" value="HIJ99485.1"/>
    <property type="molecule type" value="Genomic_DNA"/>
</dbReference>
<dbReference type="SMART" id="SM00941">
    <property type="entry name" value="PYNP_C"/>
    <property type="match status" value="1"/>
</dbReference>
<feature type="binding site" evidence="3">
    <location>
        <begin position="193"/>
        <end position="198"/>
    </location>
    <ligand>
        <name>AMP</name>
        <dbReference type="ChEBI" id="CHEBI:456215"/>
    </ligand>
</feature>
<dbReference type="Pfam" id="PF02885">
    <property type="entry name" value="Glycos_trans_3N"/>
    <property type="match status" value="1"/>
</dbReference>
<dbReference type="GO" id="GO:0006206">
    <property type="term" value="P:pyrimidine nucleobase metabolic process"/>
    <property type="evidence" value="ECO:0007669"/>
    <property type="project" value="InterPro"/>
</dbReference>
<sequence>MLKVKTIDIDFGAVEVVLNHNDALEFGLNPHDRIRVKGKCGSVVAIVNTSESLIGEGEIGIFTEIAKKICVRNGHKIDYERVGKPESLGAIKKKLDGGKLSQEEIASIVGDIVSKRITLVEMSAFVAGLQAVGMDLDEAEHLTKEMVAAGKTINFEAETFDKHSLGGVPGDKTTLIVVPIVAAAGLLIPKTSSRSITSPAGTADRMEVFAPVEHDINAIKKIVNKTNACIVWGGAVDLSPADDALIKVEHPLSLDPRPLLLASIMSKKKSVGSNFVVIDMPTGEGAKIKDKKEARDLARDLIEIGRRLDMTVECAVTYGAQPIGDSMGPALEAREALNTLEGNGTPSVIEKATAIAGIILEAGGVAGKGKGAEKALEILENGEALKKFREIIKAQGGNPNVTVEDIEKIIGKKKKVIISGRSGYVTKINNKAIGQVAKTAGAPHDKGAGVLLHAKGGTRVKKGGALYTIYAEQGFKLKEAEALALKTKPVLVEGMLLEDIPPTFLGRH</sequence>
<dbReference type="NCBIfam" id="TIGR02645">
    <property type="entry name" value="ARCH_P_rylase"/>
    <property type="match status" value="1"/>
</dbReference>
<dbReference type="GO" id="GO:0016763">
    <property type="term" value="F:pentosyltransferase activity"/>
    <property type="evidence" value="ECO:0007669"/>
    <property type="project" value="UniProtKB-UniRule"/>
</dbReference>
<gene>
    <name evidence="5" type="ORF">H1011_01515</name>
</gene>
<organism evidence="5 6">
    <name type="scientific">Candidatus Undinarchaeum marinum</name>
    <dbReference type="NCBI Taxonomy" id="2756141"/>
    <lineage>
        <taxon>Archaea</taxon>
        <taxon>Candidatus Undinarchaeota</taxon>
        <taxon>Candidatus Undinarchaeia</taxon>
        <taxon>Candidatus Undinarchaeales</taxon>
        <taxon>Candidatus Undinarchaeaceae</taxon>
        <taxon>Candidatus Undinarchaeum</taxon>
    </lineage>
</organism>
<comment type="catalytic activity">
    <reaction evidence="3">
        <text>AMP + phosphate = alpha-D-ribose 1,5-bisphosphate + adenine</text>
        <dbReference type="Rhea" id="RHEA:36975"/>
        <dbReference type="ChEBI" id="CHEBI:16708"/>
        <dbReference type="ChEBI" id="CHEBI:43474"/>
        <dbReference type="ChEBI" id="CHEBI:68688"/>
        <dbReference type="ChEBI" id="CHEBI:456215"/>
        <dbReference type="EC" id="2.4.2.57"/>
    </reaction>
</comment>
<dbReference type="GO" id="GO:0006196">
    <property type="term" value="P:AMP catabolic process"/>
    <property type="evidence" value="ECO:0007669"/>
    <property type="project" value="UniProtKB-UniRule"/>
</dbReference>
<name>A0A832UZV0_9ARCH</name>
<dbReference type="InterPro" id="IPR000312">
    <property type="entry name" value="Glycosyl_Trfase_fam3"/>
</dbReference>
<dbReference type="Gene3D" id="1.20.970.50">
    <property type="match status" value="1"/>
</dbReference>
<dbReference type="HAMAP" id="MF_02132">
    <property type="entry name" value="AMP_phosphorylase"/>
    <property type="match status" value="1"/>
</dbReference>
<evidence type="ECO:0000256" key="2">
    <source>
        <dbReference type="ARBA" id="ARBA00022679"/>
    </source>
</evidence>
<dbReference type="SUPFAM" id="SSF54680">
    <property type="entry name" value="Pyrimidine nucleoside phosphorylase C-terminal domain"/>
    <property type="match status" value="1"/>
</dbReference>
<reference evidence="5 6" key="1">
    <citation type="journal article" name="Nat. Commun.">
        <title>Undinarchaeota illuminate DPANN phylogeny and the impact of gene transfer on archaeal evolution.</title>
        <authorList>
            <person name="Dombrowski N."/>
            <person name="Williams T.A."/>
            <person name="Sun J."/>
            <person name="Woodcroft B.J."/>
            <person name="Lee J.H."/>
            <person name="Minh B.Q."/>
            <person name="Rinke C."/>
            <person name="Spang A."/>
        </authorList>
    </citation>
    <scope>NUCLEOTIDE SEQUENCE [LARGE SCALE GENOMIC DNA]</scope>
    <source>
        <strain evidence="5">MAG_bin17</strain>
    </source>
</reference>
<evidence type="ECO:0000256" key="3">
    <source>
        <dbReference type="HAMAP-Rule" id="MF_02132"/>
    </source>
</evidence>
<dbReference type="Gene3D" id="2.40.40.20">
    <property type="match status" value="1"/>
</dbReference>
<evidence type="ECO:0000256" key="1">
    <source>
        <dbReference type="ARBA" id="ARBA00022676"/>
    </source>
</evidence>
<evidence type="ECO:0000313" key="5">
    <source>
        <dbReference type="EMBL" id="HIJ99485.1"/>
    </source>
</evidence>
<comment type="caution">
    <text evidence="5">The sequence shown here is derived from an EMBL/GenBank/DDBJ whole genome shotgun (WGS) entry which is preliminary data.</text>
</comment>
<protein>
    <recommendedName>
        <fullName evidence="3">AMP phosphorylase</fullName>
        <shortName evidence="3">AMPpase</shortName>
        <ecNumber evidence="3">2.4.2.57</ecNumber>
    </recommendedName>
    <alternativeName>
        <fullName evidence="3">Nucleoside monophosphate phosphorylase</fullName>
        <shortName evidence="3">NMP phosphorylase</shortName>
    </alternativeName>
</protein>
<keyword evidence="2 3" id="KW-0808">Transferase</keyword>
<feature type="binding site" evidence="3">
    <location>
        <position position="287"/>
    </location>
    <ligand>
        <name>AMP</name>
        <dbReference type="ChEBI" id="CHEBI:456215"/>
    </ligand>
</feature>
<dbReference type="InterPro" id="IPR000053">
    <property type="entry name" value="Thymidine/pyrmidine_PPase"/>
</dbReference>
<dbReference type="InterPro" id="IPR013102">
    <property type="entry name" value="PYNP_C"/>
</dbReference>
<dbReference type="Gene3D" id="3.40.1030.10">
    <property type="entry name" value="Nucleoside phosphorylase/phosphoribosyltransferase catalytic domain"/>
    <property type="match status" value="1"/>
</dbReference>
<comment type="function">
    <text evidence="3">Catalyzes the conversion of AMP and phosphate to adenine and ribose 1,5-bisphosphate (R15P). Exhibits phosphorylase activity toward CMP and UMP in addition to AMP. Functions in an archaeal AMP degradation pathway, together with R15P isomerase and RubisCO.</text>
</comment>
<dbReference type="GO" id="GO:0005829">
    <property type="term" value="C:cytosol"/>
    <property type="evidence" value="ECO:0007669"/>
    <property type="project" value="TreeGrafter"/>
</dbReference>
<keyword evidence="1 3" id="KW-0328">Glycosyltransferase</keyword>
<feature type="active site" description="Proton donor" evidence="3">
    <location>
        <position position="255"/>
    </location>
</feature>
<dbReference type="InterPro" id="IPR013466">
    <property type="entry name" value="Thymidine/AMP_Pase"/>
</dbReference>
<feature type="domain" description="Pyrimidine nucleoside phosphorylase C-terminal" evidence="4">
    <location>
        <begin position="424"/>
        <end position="491"/>
    </location>
</feature>
<dbReference type="SUPFAM" id="SSF52418">
    <property type="entry name" value="Nucleoside phosphorylase/phosphoribosyltransferase catalytic domain"/>
    <property type="match status" value="1"/>
</dbReference>
<comment type="catalytic activity">
    <reaction evidence="3">
        <text>CMP + phosphate = cytosine + alpha-D-ribose 1,5-bisphosphate</text>
        <dbReference type="Rhea" id="RHEA:36987"/>
        <dbReference type="ChEBI" id="CHEBI:16040"/>
        <dbReference type="ChEBI" id="CHEBI:43474"/>
        <dbReference type="ChEBI" id="CHEBI:60377"/>
        <dbReference type="ChEBI" id="CHEBI:68688"/>
        <dbReference type="EC" id="2.4.2.57"/>
    </reaction>
</comment>
<accession>A0A832UZV0</accession>
<dbReference type="NCBIfam" id="NF003338">
    <property type="entry name" value="PRK04350.1"/>
    <property type="match status" value="1"/>
</dbReference>
<dbReference type="Proteomes" id="UP000604391">
    <property type="component" value="Unassembled WGS sequence"/>
</dbReference>
<evidence type="ECO:0000259" key="4">
    <source>
        <dbReference type="SMART" id="SM00941"/>
    </source>
</evidence>
<dbReference type="Pfam" id="PF07831">
    <property type="entry name" value="PYNP_C"/>
    <property type="match status" value="1"/>
</dbReference>
<dbReference type="EC" id="2.4.2.57" evidence="3"/>
<dbReference type="NCBIfam" id="TIGR03327">
    <property type="entry name" value="AMP_phos"/>
    <property type="match status" value="1"/>
</dbReference>
<dbReference type="AlphaFoldDB" id="A0A832UZV0"/>
<dbReference type="InterPro" id="IPR017459">
    <property type="entry name" value="Glycosyl_Trfase_fam3_N_dom"/>
</dbReference>
<dbReference type="SUPFAM" id="SSF47648">
    <property type="entry name" value="Nucleoside phosphorylase/phosphoribosyltransferase N-terminal domain"/>
    <property type="match status" value="1"/>
</dbReference>